<dbReference type="Proteomes" id="UP001500353">
    <property type="component" value="Unassembled WGS sequence"/>
</dbReference>
<name>A0ABP9MAS5_9FLAO</name>
<dbReference type="EMBL" id="BAABHX010000003">
    <property type="protein sequence ID" value="GAA5092113.1"/>
    <property type="molecule type" value="Genomic_DNA"/>
</dbReference>
<gene>
    <name evidence="2" type="ORF">GCM10023210_20570</name>
</gene>
<feature type="domain" description="SH3b" evidence="1">
    <location>
        <begin position="7"/>
        <end position="69"/>
    </location>
</feature>
<sequence length="69" mass="7849">MNVNVNSNNRYIAGIAITNIYEKPSIKSKVIASVPKNTKLIQLSKLDSWYKVQIKKSGKIGYVFYKDVK</sequence>
<accession>A0ABP9MAS5</accession>
<keyword evidence="3" id="KW-1185">Reference proteome</keyword>
<organism evidence="2 3">
    <name type="scientific">Chryseobacterium ginsengisoli</name>
    <dbReference type="NCBI Taxonomy" id="363853"/>
    <lineage>
        <taxon>Bacteria</taxon>
        <taxon>Pseudomonadati</taxon>
        <taxon>Bacteroidota</taxon>
        <taxon>Flavobacteriia</taxon>
        <taxon>Flavobacteriales</taxon>
        <taxon>Weeksellaceae</taxon>
        <taxon>Chryseobacterium group</taxon>
        <taxon>Chryseobacterium</taxon>
    </lineage>
</organism>
<dbReference type="InterPro" id="IPR003646">
    <property type="entry name" value="SH3-like_bac-type"/>
</dbReference>
<protein>
    <recommendedName>
        <fullName evidence="1">SH3b domain-containing protein</fullName>
    </recommendedName>
</protein>
<reference evidence="3" key="1">
    <citation type="journal article" date="2019" name="Int. J. Syst. Evol. Microbiol.">
        <title>The Global Catalogue of Microorganisms (GCM) 10K type strain sequencing project: providing services to taxonomists for standard genome sequencing and annotation.</title>
        <authorList>
            <consortium name="The Broad Institute Genomics Platform"/>
            <consortium name="The Broad Institute Genome Sequencing Center for Infectious Disease"/>
            <person name="Wu L."/>
            <person name="Ma J."/>
        </authorList>
    </citation>
    <scope>NUCLEOTIDE SEQUENCE [LARGE SCALE GENOMIC DNA]</scope>
    <source>
        <strain evidence="3">JCM 18019</strain>
    </source>
</reference>
<proteinExistence type="predicted"/>
<evidence type="ECO:0000259" key="1">
    <source>
        <dbReference type="PROSITE" id="PS51781"/>
    </source>
</evidence>
<dbReference type="Gene3D" id="2.30.30.40">
    <property type="entry name" value="SH3 Domains"/>
    <property type="match status" value="1"/>
</dbReference>
<evidence type="ECO:0000313" key="2">
    <source>
        <dbReference type="EMBL" id="GAA5092113.1"/>
    </source>
</evidence>
<dbReference type="Pfam" id="PF08239">
    <property type="entry name" value="SH3_3"/>
    <property type="match status" value="1"/>
</dbReference>
<comment type="caution">
    <text evidence="2">The sequence shown here is derived from an EMBL/GenBank/DDBJ whole genome shotgun (WGS) entry which is preliminary data.</text>
</comment>
<evidence type="ECO:0000313" key="3">
    <source>
        <dbReference type="Proteomes" id="UP001500353"/>
    </source>
</evidence>
<dbReference type="PROSITE" id="PS51781">
    <property type="entry name" value="SH3B"/>
    <property type="match status" value="1"/>
</dbReference>